<reference evidence="5 6" key="1">
    <citation type="submission" date="2021-05" db="EMBL/GenBank/DDBJ databases">
        <title>Novel Bacillus species.</title>
        <authorList>
            <person name="Liu G."/>
        </authorList>
    </citation>
    <scope>NUCLEOTIDE SEQUENCE [LARGE SCALE GENOMIC DNA]</scope>
    <source>
        <strain evidence="5 6">FJAT-49682</strain>
    </source>
</reference>
<proteinExistence type="predicted"/>
<dbReference type="SUPFAM" id="SSF52540">
    <property type="entry name" value="P-loop containing nucleoside triphosphate hydrolases"/>
    <property type="match status" value="1"/>
</dbReference>
<dbReference type="InterPro" id="IPR003439">
    <property type="entry name" value="ABC_transporter-like_ATP-bd"/>
</dbReference>
<dbReference type="PROSITE" id="PS50893">
    <property type="entry name" value="ABC_TRANSPORTER_2"/>
    <property type="match status" value="1"/>
</dbReference>
<name>A0A942ULE1_9BACI</name>
<protein>
    <submittedName>
        <fullName evidence="5">ATP-binding cassette domain-containing protein</fullName>
    </submittedName>
</protein>
<feature type="domain" description="ABC transporter" evidence="4">
    <location>
        <begin position="32"/>
        <end position="264"/>
    </location>
</feature>
<keyword evidence="3 5" id="KW-0067">ATP-binding</keyword>
<dbReference type="SMART" id="SM00382">
    <property type="entry name" value="AAA"/>
    <property type="match status" value="1"/>
</dbReference>
<dbReference type="InterPro" id="IPR050763">
    <property type="entry name" value="ABC_transporter_ATP-binding"/>
</dbReference>
<evidence type="ECO:0000256" key="1">
    <source>
        <dbReference type="ARBA" id="ARBA00022448"/>
    </source>
</evidence>
<evidence type="ECO:0000256" key="2">
    <source>
        <dbReference type="ARBA" id="ARBA00022741"/>
    </source>
</evidence>
<gene>
    <name evidence="5" type="ORF">KHA91_03855</name>
</gene>
<evidence type="ECO:0000256" key="3">
    <source>
        <dbReference type="ARBA" id="ARBA00022840"/>
    </source>
</evidence>
<dbReference type="PANTHER" id="PTHR42711:SF1">
    <property type="entry name" value="ABC-TRANSPORT PROTEIN, ATP-BINDING COMPONENT"/>
    <property type="match status" value="1"/>
</dbReference>
<dbReference type="PANTHER" id="PTHR42711">
    <property type="entry name" value="ABC TRANSPORTER ATP-BINDING PROTEIN"/>
    <property type="match status" value="1"/>
</dbReference>
<dbReference type="InterPro" id="IPR027417">
    <property type="entry name" value="P-loop_NTPase"/>
</dbReference>
<dbReference type="EMBL" id="JAGYPN010000001">
    <property type="protein sequence ID" value="MBS4221887.1"/>
    <property type="molecule type" value="Genomic_DNA"/>
</dbReference>
<keyword evidence="6" id="KW-1185">Reference proteome</keyword>
<comment type="caution">
    <text evidence="5">The sequence shown here is derived from an EMBL/GenBank/DDBJ whole genome shotgun (WGS) entry which is preliminary data.</text>
</comment>
<evidence type="ECO:0000259" key="4">
    <source>
        <dbReference type="PROSITE" id="PS50893"/>
    </source>
</evidence>
<sequence length="339" mass="38459">MSLITVNELSKIYQVRNRKKSQKHSGIINSFKQFVSLHGKYQCITAVNNISFTIDSGDTVGFLGPNGAGKSTVVKMLSGILVPTSGSLEVNGLIPHRDRMNHALNIGVVFGQKTTLWWDLPLSDSFDLLQVIYEITPQEYRTTMKWLVDILELEPILDRPVRQLSLGQRIRAEIAAALLHRPPVLFLDEPTIGLDIAVKQRIRAALRELNQEWGVTILLTTHDLRDIEEICQKLIVIDKGQMIYNGSLANFREQFCENRVIRVAFKDLHSANKLAQELPPEVMHMEQNGIWVSLYYDHTKTSAADIASHVMNKYTLMDLVIEEPSIEKTVAELYRGEVR</sequence>
<dbReference type="GO" id="GO:0016887">
    <property type="term" value="F:ATP hydrolysis activity"/>
    <property type="evidence" value="ECO:0007669"/>
    <property type="project" value="InterPro"/>
</dbReference>
<dbReference type="InterPro" id="IPR003593">
    <property type="entry name" value="AAA+_ATPase"/>
</dbReference>
<dbReference type="AlphaFoldDB" id="A0A942ULE1"/>
<organism evidence="5 6">
    <name type="scientific">Lederbergia citrea</name>
    <dbReference type="NCBI Taxonomy" id="2833581"/>
    <lineage>
        <taxon>Bacteria</taxon>
        <taxon>Bacillati</taxon>
        <taxon>Bacillota</taxon>
        <taxon>Bacilli</taxon>
        <taxon>Bacillales</taxon>
        <taxon>Bacillaceae</taxon>
        <taxon>Lederbergia</taxon>
    </lineage>
</organism>
<dbReference type="Proteomes" id="UP000676456">
    <property type="component" value="Unassembled WGS sequence"/>
</dbReference>
<keyword evidence="2" id="KW-0547">Nucleotide-binding</keyword>
<accession>A0A942ULE1</accession>
<dbReference type="Gene3D" id="3.40.50.300">
    <property type="entry name" value="P-loop containing nucleotide triphosphate hydrolases"/>
    <property type="match status" value="1"/>
</dbReference>
<evidence type="ECO:0000313" key="6">
    <source>
        <dbReference type="Proteomes" id="UP000676456"/>
    </source>
</evidence>
<dbReference type="GO" id="GO:0005524">
    <property type="term" value="F:ATP binding"/>
    <property type="evidence" value="ECO:0007669"/>
    <property type="project" value="UniProtKB-KW"/>
</dbReference>
<dbReference type="RefSeq" id="WP_213096875.1">
    <property type="nucleotide sequence ID" value="NZ_JAGYPH010000001.1"/>
</dbReference>
<dbReference type="Pfam" id="PF00005">
    <property type="entry name" value="ABC_tran"/>
    <property type="match status" value="1"/>
</dbReference>
<evidence type="ECO:0000313" key="5">
    <source>
        <dbReference type="EMBL" id="MBS4221887.1"/>
    </source>
</evidence>
<keyword evidence="1" id="KW-0813">Transport</keyword>